<dbReference type="InterPro" id="IPR014756">
    <property type="entry name" value="Ig_E-set"/>
</dbReference>
<dbReference type="InterPro" id="IPR036697">
    <property type="entry name" value="Hemocyanin_N_sf"/>
</dbReference>
<dbReference type="InterPro" id="IPR008922">
    <property type="entry name" value="Di-copper_centre_dom_sf"/>
</dbReference>
<dbReference type="Gene3D" id="1.20.1370.10">
    <property type="entry name" value="Hemocyanin, N-terminal domain"/>
    <property type="match status" value="1"/>
</dbReference>
<keyword evidence="4" id="KW-0964">Secreted</keyword>
<evidence type="ECO:0000256" key="7">
    <source>
        <dbReference type="ARBA" id="ARBA00023008"/>
    </source>
</evidence>
<keyword evidence="7" id="KW-0186">Copper</keyword>
<gene>
    <name evidence="11" type="ORF">WN48_06554</name>
</gene>
<keyword evidence="12" id="KW-1185">Reference proteome</keyword>
<dbReference type="GO" id="GO:0005576">
    <property type="term" value="C:extracellular region"/>
    <property type="evidence" value="ECO:0007669"/>
    <property type="project" value="UniProtKB-SubCell"/>
</dbReference>
<dbReference type="GO" id="GO:0046872">
    <property type="term" value="F:metal ion binding"/>
    <property type="evidence" value="ECO:0007669"/>
    <property type="project" value="UniProtKB-KW"/>
</dbReference>
<evidence type="ECO:0000259" key="10">
    <source>
        <dbReference type="PROSITE" id="PS00498"/>
    </source>
</evidence>
<dbReference type="SUPFAM" id="SSF48050">
    <property type="entry name" value="Hemocyanin, N-terminal domain"/>
    <property type="match status" value="1"/>
</dbReference>
<dbReference type="EMBL" id="KQ764162">
    <property type="protein sequence ID" value="OAD54582.1"/>
    <property type="molecule type" value="Genomic_DNA"/>
</dbReference>
<proteinExistence type="inferred from homology"/>
<dbReference type="AlphaFoldDB" id="A0A310SJN2"/>
<evidence type="ECO:0000256" key="5">
    <source>
        <dbReference type="ARBA" id="ARBA00022723"/>
    </source>
</evidence>
<evidence type="ECO:0000313" key="12">
    <source>
        <dbReference type="Proteomes" id="UP000250275"/>
    </source>
</evidence>
<reference evidence="11 12" key="1">
    <citation type="submission" date="2015-07" db="EMBL/GenBank/DDBJ databases">
        <title>The genome of Eufriesea mexicana.</title>
        <authorList>
            <person name="Pan H."/>
            <person name="Kapheim K."/>
        </authorList>
    </citation>
    <scope>NUCLEOTIDE SEQUENCE [LARGE SCALE GENOMIC DNA]</scope>
    <source>
        <strain evidence="11">0111107269</strain>
        <tissue evidence="11">Whole body</tissue>
    </source>
</reference>
<evidence type="ECO:0000256" key="1">
    <source>
        <dbReference type="ARBA" id="ARBA00001973"/>
    </source>
</evidence>
<dbReference type="PROSITE" id="PS00210">
    <property type="entry name" value="HEMOCYANIN_2"/>
    <property type="match status" value="1"/>
</dbReference>
<evidence type="ECO:0000313" key="11">
    <source>
        <dbReference type="EMBL" id="OAD54582.1"/>
    </source>
</evidence>
<comment type="similarity">
    <text evidence="3">Belongs to the tyrosinase family.</text>
</comment>
<comment type="subcellular location">
    <subcellularLocation>
        <location evidence="2">Secreted</location>
    </subcellularLocation>
</comment>
<dbReference type="Proteomes" id="UP000250275">
    <property type="component" value="Unassembled WGS sequence"/>
</dbReference>
<evidence type="ECO:0000256" key="9">
    <source>
        <dbReference type="ARBA" id="ARBA00023157"/>
    </source>
</evidence>
<sequence length="626" mass="72895">MASDKSSILYLFDRPSEPVYIPKGNKKVAFDIPPNYLPERYQNMAPQLFNRFDDDTESKLPVKQITLPDISIPLQLGRNQAFSLFIPAHRRMSTRLIDIFMGMRTYEDFLSVAVYCRDRVNSTMFIYALSVAILHRPDTKNLEIPPLTEVFPDRYVDGGIFSRVREEANVVPAGSRIPIEIPRDYTASDLDEEHRVAYWREDIGINLHHWHWHLVYPFEGSIEIVKKDRRGELFYYMHEQIMARYNCERLCNRLDRVKRFINWREPIPEAYFPKLDSLVASRTWPARHKGAVLKDLNRPTDELVFDIQDLERWRDRIYEAIHTGFVVHSNGQRIQLTEKDGIDVLGDMFEASILTPNRNMYGDLHNYGHVAIAYVHDPDHRYLESFGIMGDTATDMRDPIFYRWHAFVDDVFQEHKNTLPQYTEQQLGFPGIEIADIRLTTNNQQNILHTFWSKADVDMSRGLDFTPRGPVLVRFTHLNHADFSYTIVVNNRNNASRKGTVRIFIGPAEDERGLPFTYRQQKNLMIEMDKFVVTLSPGKNVIERKSTESSVTIPFERTFRSLDERPTGGESLQRYDFCGCGWPQHLLVPKGSKEGFPMELFVMVSDYTGDAVSTVYPYFLICLFVS</sequence>
<dbReference type="InterPro" id="IPR037020">
    <property type="entry name" value="Hemocyanin_C_sf"/>
</dbReference>
<keyword evidence="8" id="KW-0503">Monooxygenase</keyword>
<dbReference type="SUPFAM" id="SSF48056">
    <property type="entry name" value="Di-copper centre-containing domain"/>
    <property type="match status" value="1"/>
</dbReference>
<dbReference type="SUPFAM" id="SSF81296">
    <property type="entry name" value="E set domains"/>
    <property type="match status" value="1"/>
</dbReference>
<dbReference type="GO" id="GO:0004503">
    <property type="term" value="F:tyrosinase activity"/>
    <property type="evidence" value="ECO:0007669"/>
    <property type="project" value="UniProtKB-ARBA"/>
</dbReference>
<dbReference type="FunFam" id="1.10.1280.10:FF:000004">
    <property type="entry name" value="Hemocyanin subunit 2"/>
    <property type="match status" value="1"/>
</dbReference>
<dbReference type="Pfam" id="PF00372">
    <property type="entry name" value="Hemocyanin_M"/>
    <property type="match status" value="1"/>
</dbReference>
<dbReference type="InterPro" id="IPR013788">
    <property type="entry name" value="Hemocyanin/hexamerin"/>
</dbReference>
<dbReference type="PANTHER" id="PTHR11511:SF4">
    <property type="entry name" value="PHENOLOXIDASE 2-RELATED"/>
    <property type="match status" value="1"/>
</dbReference>
<dbReference type="Gene3D" id="1.10.1280.10">
    <property type="entry name" value="Di-copper center containing domain from catechol oxidase"/>
    <property type="match status" value="1"/>
</dbReference>
<name>A0A310SJN2_9HYME</name>
<dbReference type="GO" id="GO:0006582">
    <property type="term" value="P:melanin metabolic process"/>
    <property type="evidence" value="ECO:0007669"/>
    <property type="project" value="UniProtKB-ARBA"/>
</dbReference>
<dbReference type="InterPro" id="IPR002227">
    <property type="entry name" value="Tyrosinase_Cu-bd"/>
</dbReference>
<dbReference type="PRINTS" id="PR00187">
    <property type="entry name" value="HAEMOCYANIN"/>
</dbReference>
<keyword evidence="5" id="KW-0479">Metal-binding</keyword>
<keyword evidence="9" id="KW-1015">Disulfide bond</keyword>
<dbReference type="Pfam" id="PF03722">
    <property type="entry name" value="Hemocyanin_N"/>
    <property type="match status" value="1"/>
</dbReference>
<dbReference type="InterPro" id="IPR005203">
    <property type="entry name" value="Hemocyanin_C"/>
</dbReference>
<evidence type="ECO:0000256" key="6">
    <source>
        <dbReference type="ARBA" id="ARBA00023002"/>
    </source>
</evidence>
<feature type="domain" description="Tyrosinase copper-binding" evidence="10">
    <location>
        <begin position="398"/>
        <end position="409"/>
    </location>
</feature>
<dbReference type="Gene3D" id="2.60.40.1520">
    <property type="entry name" value="Hemocyanin, C-terminal domain"/>
    <property type="match status" value="1"/>
</dbReference>
<dbReference type="PANTHER" id="PTHR11511">
    <property type="entry name" value="LARVAL STORAGE PROTEIN/PHENOLOXIDASE"/>
    <property type="match status" value="1"/>
</dbReference>
<dbReference type="PROSITE" id="PS00209">
    <property type="entry name" value="HEMOCYANIN_1"/>
    <property type="match status" value="1"/>
</dbReference>
<dbReference type="InterPro" id="IPR005204">
    <property type="entry name" value="Hemocyanin_N"/>
</dbReference>
<dbReference type="InterPro" id="IPR000896">
    <property type="entry name" value="Hemocyanin/hexamerin_mid_dom"/>
</dbReference>
<evidence type="ECO:0000256" key="8">
    <source>
        <dbReference type="ARBA" id="ARBA00023033"/>
    </source>
</evidence>
<accession>A0A310SJN2</accession>
<organism evidence="11 12">
    <name type="scientific">Eufriesea mexicana</name>
    <dbReference type="NCBI Taxonomy" id="516756"/>
    <lineage>
        <taxon>Eukaryota</taxon>
        <taxon>Metazoa</taxon>
        <taxon>Ecdysozoa</taxon>
        <taxon>Arthropoda</taxon>
        <taxon>Hexapoda</taxon>
        <taxon>Insecta</taxon>
        <taxon>Pterygota</taxon>
        <taxon>Neoptera</taxon>
        <taxon>Endopterygota</taxon>
        <taxon>Hymenoptera</taxon>
        <taxon>Apocrita</taxon>
        <taxon>Aculeata</taxon>
        <taxon>Apoidea</taxon>
        <taxon>Anthophila</taxon>
        <taxon>Apidae</taxon>
        <taxon>Eufriesea</taxon>
    </lineage>
</organism>
<comment type="cofactor">
    <cofactor evidence="1">
        <name>Cu(2+)</name>
        <dbReference type="ChEBI" id="CHEBI:29036"/>
    </cofactor>
</comment>
<keyword evidence="6" id="KW-0560">Oxidoreductase</keyword>
<protein>
    <submittedName>
        <fullName evidence="11">Phenoloxidase subunit A3</fullName>
    </submittedName>
</protein>
<dbReference type="Pfam" id="PF03723">
    <property type="entry name" value="Hemocyanin_C"/>
    <property type="match status" value="1"/>
</dbReference>
<dbReference type="PROSITE" id="PS00498">
    <property type="entry name" value="TYROSINASE_2"/>
    <property type="match status" value="1"/>
</dbReference>
<evidence type="ECO:0000256" key="2">
    <source>
        <dbReference type="ARBA" id="ARBA00004613"/>
    </source>
</evidence>
<dbReference type="OrthoDB" id="8119704at2759"/>
<evidence type="ECO:0000256" key="4">
    <source>
        <dbReference type="ARBA" id="ARBA00022525"/>
    </source>
</evidence>
<evidence type="ECO:0000256" key="3">
    <source>
        <dbReference type="ARBA" id="ARBA00009928"/>
    </source>
</evidence>